<dbReference type="InterPro" id="IPR040498">
    <property type="entry name" value="PriA_CRR"/>
</dbReference>
<keyword evidence="6 12" id="KW-0347">Helicase</keyword>
<dbReference type="Pfam" id="PF00270">
    <property type="entry name" value="DEAD"/>
    <property type="match status" value="1"/>
</dbReference>
<feature type="binding site" evidence="12">
    <location>
        <position position="534"/>
    </location>
    <ligand>
        <name>Zn(2+)</name>
        <dbReference type="ChEBI" id="CHEBI:29105"/>
        <label>2</label>
    </ligand>
</feature>
<protein>
    <recommendedName>
        <fullName evidence="12">Replication restart protein PriA</fullName>
    </recommendedName>
    <alternativeName>
        <fullName evidence="12">ATP-dependent DNA helicase PriA</fullName>
        <ecNumber evidence="12">5.6.2.4</ecNumber>
    </alternativeName>
    <alternativeName>
        <fullName evidence="12">DNA 3'-5' helicase PriA</fullName>
    </alternativeName>
</protein>
<evidence type="ECO:0000256" key="6">
    <source>
        <dbReference type="ARBA" id="ARBA00022806"/>
    </source>
</evidence>
<dbReference type="GO" id="GO:1990077">
    <property type="term" value="C:primosome complex"/>
    <property type="evidence" value="ECO:0007669"/>
    <property type="project" value="UniProtKB-UniRule"/>
</dbReference>
<dbReference type="GO" id="GO:0006302">
    <property type="term" value="P:double-strand break repair"/>
    <property type="evidence" value="ECO:0007669"/>
    <property type="project" value="InterPro"/>
</dbReference>
<reference evidence="16 17" key="1">
    <citation type="submission" date="2020-01" db="EMBL/GenBank/DDBJ databases">
        <title>Whole-genome sequence of Heliobacterium undosum DSM 13378.</title>
        <authorList>
            <person name="Kyndt J.A."/>
            <person name="Meyer T.E."/>
        </authorList>
    </citation>
    <scope>NUCLEOTIDE SEQUENCE [LARGE SCALE GENOMIC DNA]</scope>
    <source>
        <strain evidence="16 17">DSM 13378</strain>
    </source>
</reference>
<dbReference type="PANTHER" id="PTHR30580">
    <property type="entry name" value="PRIMOSOMAL PROTEIN N"/>
    <property type="match status" value="1"/>
</dbReference>
<keyword evidence="10 12" id="KW-0413">Isomerase</keyword>
<dbReference type="Pfam" id="PF17764">
    <property type="entry name" value="PriA_3primeBD"/>
    <property type="match status" value="1"/>
</dbReference>
<comment type="catalytic activity">
    <reaction evidence="11 12">
        <text>ATP + H2O = ADP + phosphate + H(+)</text>
        <dbReference type="Rhea" id="RHEA:13065"/>
        <dbReference type="ChEBI" id="CHEBI:15377"/>
        <dbReference type="ChEBI" id="CHEBI:15378"/>
        <dbReference type="ChEBI" id="CHEBI:30616"/>
        <dbReference type="ChEBI" id="CHEBI:43474"/>
        <dbReference type="ChEBI" id="CHEBI:456216"/>
        <dbReference type="EC" id="5.6.2.4"/>
    </reaction>
</comment>
<dbReference type="GO" id="GO:0005524">
    <property type="term" value="F:ATP binding"/>
    <property type="evidence" value="ECO:0007669"/>
    <property type="project" value="UniProtKB-UniRule"/>
</dbReference>
<dbReference type="InterPro" id="IPR014001">
    <property type="entry name" value="Helicase_ATP-bd"/>
</dbReference>
<dbReference type="GO" id="GO:0006270">
    <property type="term" value="P:DNA replication initiation"/>
    <property type="evidence" value="ECO:0007669"/>
    <property type="project" value="TreeGrafter"/>
</dbReference>
<evidence type="ECO:0000256" key="12">
    <source>
        <dbReference type="HAMAP-Rule" id="MF_00983"/>
    </source>
</evidence>
<dbReference type="PANTHER" id="PTHR30580:SF0">
    <property type="entry name" value="PRIMOSOMAL PROTEIN N"/>
    <property type="match status" value="1"/>
</dbReference>
<feature type="binding site" evidence="12">
    <location>
        <position position="507"/>
    </location>
    <ligand>
        <name>Zn(2+)</name>
        <dbReference type="ChEBI" id="CHEBI:29105"/>
        <label>1</label>
    </ligand>
</feature>
<dbReference type="EC" id="5.6.2.4" evidence="12"/>
<keyword evidence="5 12" id="KW-0378">Hydrolase</keyword>
<dbReference type="GO" id="GO:0003677">
    <property type="term" value="F:DNA binding"/>
    <property type="evidence" value="ECO:0007669"/>
    <property type="project" value="UniProtKB-UniRule"/>
</dbReference>
<keyword evidence="8 12" id="KW-0067">ATP-binding</keyword>
<gene>
    <name evidence="12 16" type="primary">priA</name>
    <name evidence="16" type="ORF">GTO91_04885</name>
</gene>
<evidence type="ECO:0000256" key="11">
    <source>
        <dbReference type="ARBA" id="ARBA00048988"/>
    </source>
</evidence>
<dbReference type="InterPro" id="IPR042115">
    <property type="entry name" value="PriA_3primeBD_sf"/>
</dbReference>
<sequence length="813" mass="89840">MEANGTAANGMAANGMELGAMEANGREAGRRPELAQVIIDIPHRDLDRVFHYRIPEALAGEVEPGREVWVAFHGKLTRGWVLGLEVATAELEKAFALQPVEAVNGSYRLGHDLLALVPWLARETLGTMADVLRLMAPPGPPVRPAAWVLLAAKPDQEAIAFWEGIDPECADLLRRLSRASQRRMKYASLTGKGGGVPPAVIDRLSDAGLVTVRRLLPKLGERATPERAREKALKTASNPASKPTSITNSNVQPPLFPEPALTPDQKQAVHYLTEALYAARRGNDSRPFLLHGVTGSGKTEVYIRAIREALARGRQALLLVPEIALTPQTERRLRERFGSKVALLHSGLADAARRQEWQRVHRGEADLVVGARSAVFAPLPRLGLIIVDEEHEPSYQQDNDLKYHAREAAMERARHCGAVVVLGSATPALETYEQALSGRFRLLQLRQRPAGGQLPPVDVIDMRDELAAGNKGMLSRYLLEAVEERLRRRQQVILYLNRRGFSTFVICRECGTVVTCPRCSISLVYHRHGEQLHCHYCNFRQDVPETCPHCRSRAIRYFGAGTQRIEEELRARFPGVPVLRMDRDVAEREGIAPVLDAFGRGEAPILVGTQMIAKGLDFPRVTLVGVLAADASLHISDFRAAERTFQLLSQVAGRAGRAREPGQVVLQTYCPEHYCLQAVQLHDYEGFFRREIELRQQLGYPPFARLARVLFSGPEEPLVRVAADTWAEILRHQAGTVTIGGSSGLEEPEGLDVWGPAPAPVAKVENRFRWLLTLRAKGDGMKALRSALIAAEGEYSRRRGRPAGVTISLMLNP</sequence>
<comment type="catalytic activity">
    <reaction evidence="12">
        <text>Couples ATP hydrolysis with the unwinding of duplex DNA by translocating in the 3'-5' direction.</text>
        <dbReference type="EC" id="5.6.2.4"/>
    </reaction>
</comment>
<keyword evidence="17" id="KW-1185">Reference proteome</keyword>
<evidence type="ECO:0000256" key="8">
    <source>
        <dbReference type="ARBA" id="ARBA00022840"/>
    </source>
</evidence>
<feature type="binding site" evidence="12">
    <location>
        <position position="519"/>
    </location>
    <ligand>
        <name>Zn(2+)</name>
        <dbReference type="ChEBI" id="CHEBI:29105"/>
        <label>2</label>
    </ligand>
</feature>
<dbReference type="HAMAP" id="MF_00983">
    <property type="entry name" value="PriA"/>
    <property type="match status" value="1"/>
</dbReference>
<evidence type="ECO:0000313" key="17">
    <source>
        <dbReference type="Proteomes" id="UP000463470"/>
    </source>
</evidence>
<evidence type="ECO:0000256" key="3">
    <source>
        <dbReference type="ARBA" id="ARBA00022723"/>
    </source>
</evidence>
<dbReference type="GO" id="GO:0008270">
    <property type="term" value="F:zinc ion binding"/>
    <property type="evidence" value="ECO:0007669"/>
    <property type="project" value="UniProtKB-UniRule"/>
</dbReference>
<dbReference type="SUPFAM" id="SSF52540">
    <property type="entry name" value="P-loop containing nucleoside triphosphate hydrolases"/>
    <property type="match status" value="2"/>
</dbReference>
<dbReference type="PROSITE" id="PS51192">
    <property type="entry name" value="HELICASE_ATP_BIND_1"/>
    <property type="match status" value="1"/>
</dbReference>
<keyword evidence="2 12" id="KW-0235">DNA replication</keyword>
<dbReference type="GO" id="GO:0006269">
    <property type="term" value="P:DNA replication, synthesis of primer"/>
    <property type="evidence" value="ECO:0007669"/>
    <property type="project" value="UniProtKB-KW"/>
</dbReference>
<dbReference type="Gene3D" id="3.40.1440.60">
    <property type="entry name" value="PriA, 3(prime) DNA-binding domain"/>
    <property type="match status" value="1"/>
</dbReference>
<evidence type="ECO:0000256" key="4">
    <source>
        <dbReference type="ARBA" id="ARBA00022741"/>
    </source>
</evidence>
<dbReference type="CDD" id="cd18804">
    <property type="entry name" value="SF2_C_priA"/>
    <property type="match status" value="1"/>
</dbReference>
<evidence type="ECO:0000256" key="2">
    <source>
        <dbReference type="ARBA" id="ARBA00022705"/>
    </source>
</evidence>
<dbReference type="EMBL" id="WXEY01000003">
    <property type="protein sequence ID" value="MZP29046.1"/>
    <property type="molecule type" value="Genomic_DNA"/>
</dbReference>
<feature type="binding site" evidence="12">
    <location>
        <position position="550"/>
    </location>
    <ligand>
        <name>Zn(2+)</name>
        <dbReference type="ChEBI" id="CHEBI:29105"/>
        <label>1</label>
    </ligand>
</feature>
<keyword evidence="1 12" id="KW-0639">Primosome</keyword>
<feature type="binding site" evidence="12">
    <location>
        <position position="547"/>
    </location>
    <ligand>
        <name>Zn(2+)</name>
        <dbReference type="ChEBI" id="CHEBI:29105"/>
        <label>1</label>
    </ligand>
</feature>
<evidence type="ECO:0000313" key="16">
    <source>
        <dbReference type="EMBL" id="MZP29046.1"/>
    </source>
</evidence>
<feature type="compositionally biased region" description="Polar residues" evidence="13">
    <location>
        <begin position="235"/>
        <end position="252"/>
    </location>
</feature>
<evidence type="ECO:0000256" key="1">
    <source>
        <dbReference type="ARBA" id="ARBA00022515"/>
    </source>
</evidence>
<dbReference type="PROSITE" id="PS51194">
    <property type="entry name" value="HELICASE_CTER"/>
    <property type="match status" value="1"/>
</dbReference>
<evidence type="ECO:0000256" key="7">
    <source>
        <dbReference type="ARBA" id="ARBA00022833"/>
    </source>
</evidence>
<dbReference type="RefSeq" id="WP_161255676.1">
    <property type="nucleotide sequence ID" value="NZ_WXEY01000003.1"/>
</dbReference>
<feature type="domain" description="Helicase C-terminal" evidence="15">
    <location>
        <begin position="538"/>
        <end position="695"/>
    </location>
</feature>
<comment type="caution">
    <text evidence="16">The sequence shown here is derived from an EMBL/GenBank/DDBJ whole genome shotgun (WGS) entry which is preliminary data.</text>
</comment>
<feature type="binding site" evidence="12">
    <location>
        <position position="510"/>
    </location>
    <ligand>
        <name>Zn(2+)</name>
        <dbReference type="ChEBI" id="CHEBI:29105"/>
        <label>1</label>
    </ligand>
</feature>
<feature type="binding site" evidence="12">
    <location>
        <position position="537"/>
    </location>
    <ligand>
        <name>Zn(2+)</name>
        <dbReference type="ChEBI" id="CHEBI:29105"/>
        <label>2</label>
    </ligand>
</feature>
<feature type="region of interest" description="Disordered" evidence="13">
    <location>
        <begin position="221"/>
        <end position="252"/>
    </location>
</feature>
<dbReference type="GO" id="GO:0006310">
    <property type="term" value="P:DNA recombination"/>
    <property type="evidence" value="ECO:0007669"/>
    <property type="project" value="InterPro"/>
</dbReference>
<dbReference type="SMART" id="SM00490">
    <property type="entry name" value="HELICc"/>
    <property type="match status" value="1"/>
</dbReference>
<feature type="binding site" evidence="12">
    <location>
        <position position="516"/>
    </location>
    <ligand>
        <name>Zn(2+)</name>
        <dbReference type="ChEBI" id="CHEBI:29105"/>
        <label>2</label>
    </ligand>
</feature>
<organism evidence="16 17">
    <name type="scientific">Heliomicrobium undosum</name>
    <dbReference type="NCBI Taxonomy" id="121734"/>
    <lineage>
        <taxon>Bacteria</taxon>
        <taxon>Bacillati</taxon>
        <taxon>Bacillota</taxon>
        <taxon>Clostridia</taxon>
        <taxon>Eubacteriales</taxon>
        <taxon>Heliobacteriaceae</taxon>
        <taxon>Heliomicrobium</taxon>
    </lineage>
</organism>
<dbReference type="InterPro" id="IPR027417">
    <property type="entry name" value="P-loop_NTPase"/>
</dbReference>
<feature type="compositionally biased region" description="Basic and acidic residues" evidence="13">
    <location>
        <begin position="221"/>
        <end position="233"/>
    </location>
</feature>
<feature type="domain" description="Helicase ATP-binding" evidence="14">
    <location>
        <begin position="279"/>
        <end position="445"/>
    </location>
</feature>
<dbReference type="OrthoDB" id="9759544at2"/>
<dbReference type="InterPro" id="IPR041236">
    <property type="entry name" value="PriA_C"/>
</dbReference>
<evidence type="ECO:0000259" key="14">
    <source>
        <dbReference type="PROSITE" id="PS51192"/>
    </source>
</evidence>
<dbReference type="GO" id="GO:0043138">
    <property type="term" value="F:3'-5' DNA helicase activity"/>
    <property type="evidence" value="ECO:0007669"/>
    <property type="project" value="UniProtKB-EC"/>
</dbReference>
<dbReference type="InterPro" id="IPR001650">
    <property type="entry name" value="Helicase_C-like"/>
</dbReference>
<evidence type="ECO:0000256" key="10">
    <source>
        <dbReference type="ARBA" id="ARBA00023235"/>
    </source>
</evidence>
<evidence type="ECO:0000259" key="15">
    <source>
        <dbReference type="PROSITE" id="PS51194"/>
    </source>
</evidence>
<accession>A0A845L0F4</accession>
<comment type="function">
    <text evidence="12">Initiates the restart of stalled replication forks, which reloads the replicative helicase on sites other than the origin of replication. Recognizes and binds to abandoned replication forks and remodels them to uncover a helicase loading site. Promotes assembly of the primosome at these replication forks.</text>
</comment>
<dbReference type="AlphaFoldDB" id="A0A845L0F4"/>
<dbReference type="Pfam" id="PF18074">
    <property type="entry name" value="PriA_C"/>
    <property type="match status" value="1"/>
</dbReference>
<keyword evidence="4 12" id="KW-0547">Nucleotide-binding</keyword>
<name>A0A845L0F4_9FIRM</name>
<dbReference type="Proteomes" id="UP000463470">
    <property type="component" value="Unassembled WGS sequence"/>
</dbReference>
<dbReference type="InterPro" id="IPR041222">
    <property type="entry name" value="PriA_3primeBD"/>
</dbReference>
<evidence type="ECO:0000256" key="5">
    <source>
        <dbReference type="ARBA" id="ARBA00022801"/>
    </source>
</evidence>
<keyword evidence="9 12" id="KW-0238">DNA-binding</keyword>
<dbReference type="NCBIfam" id="TIGR00595">
    <property type="entry name" value="priA"/>
    <property type="match status" value="1"/>
</dbReference>
<keyword evidence="3 12" id="KW-0479">Metal-binding</keyword>
<evidence type="ECO:0000256" key="9">
    <source>
        <dbReference type="ARBA" id="ARBA00023125"/>
    </source>
</evidence>
<dbReference type="GO" id="GO:0016787">
    <property type="term" value="F:hydrolase activity"/>
    <property type="evidence" value="ECO:0007669"/>
    <property type="project" value="UniProtKB-KW"/>
</dbReference>
<comment type="subunit">
    <text evidence="12">Component of the replication restart primosome.</text>
</comment>
<dbReference type="Pfam" id="PF00271">
    <property type="entry name" value="Helicase_C"/>
    <property type="match status" value="1"/>
</dbReference>
<dbReference type="InterPro" id="IPR005259">
    <property type="entry name" value="PriA"/>
</dbReference>
<evidence type="ECO:0000256" key="13">
    <source>
        <dbReference type="SAM" id="MobiDB-lite"/>
    </source>
</evidence>
<dbReference type="Pfam" id="PF18319">
    <property type="entry name" value="Zn_ribbon_PriA"/>
    <property type="match status" value="1"/>
</dbReference>
<dbReference type="FunFam" id="3.40.50.300:FF:000489">
    <property type="entry name" value="Primosome assembly protein PriA"/>
    <property type="match status" value="1"/>
</dbReference>
<dbReference type="CDD" id="cd17929">
    <property type="entry name" value="DEXHc_priA"/>
    <property type="match status" value="1"/>
</dbReference>
<dbReference type="SMART" id="SM00487">
    <property type="entry name" value="DEXDc"/>
    <property type="match status" value="1"/>
</dbReference>
<proteinExistence type="inferred from homology"/>
<keyword evidence="7 12" id="KW-0862">Zinc</keyword>
<comment type="cofactor">
    <cofactor evidence="12">
        <name>Zn(2+)</name>
        <dbReference type="ChEBI" id="CHEBI:29105"/>
    </cofactor>
    <text evidence="12">Binds 2 zinc ions per subunit.</text>
</comment>
<comment type="similarity">
    <text evidence="12">Belongs to the helicase family. PriA subfamily.</text>
</comment>
<dbReference type="InterPro" id="IPR011545">
    <property type="entry name" value="DEAD/DEAH_box_helicase_dom"/>
</dbReference>
<dbReference type="Gene3D" id="3.40.50.300">
    <property type="entry name" value="P-loop containing nucleotide triphosphate hydrolases"/>
    <property type="match status" value="2"/>
</dbReference>